<evidence type="ECO:0000256" key="1">
    <source>
        <dbReference type="ARBA" id="ARBA00023002"/>
    </source>
</evidence>
<gene>
    <name evidence="2" type="ORF">PG993_000422</name>
</gene>
<proteinExistence type="predicted"/>
<organism evidence="2 3">
    <name type="scientific">Apiospora rasikravindrae</name>
    <dbReference type="NCBI Taxonomy" id="990691"/>
    <lineage>
        <taxon>Eukaryota</taxon>
        <taxon>Fungi</taxon>
        <taxon>Dikarya</taxon>
        <taxon>Ascomycota</taxon>
        <taxon>Pezizomycotina</taxon>
        <taxon>Sordariomycetes</taxon>
        <taxon>Xylariomycetidae</taxon>
        <taxon>Amphisphaeriales</taxon>
        <taxon>Apiosporaceae</taxon>
        <taxon>Apiospora</taxon>
    </lineage>
</organism>
<protein>
    <recommendedName>
        <fullName evidence="4">Oxidoreductase AflY</fullName>
    </recommendedName>
</protein>
<name>A0ABR1U8I9_9PEZI</name>
<sequence length="403" mass="45020">MWDLNAPYQKSTTEECRIAQAKDSDLADPDVFARCLGQDSHYPRFLVFFTREIAEKGIPSVVNEYVLKGDERANSIYCRLYADLVHPMIHLGCGLEFNQPSIVAEALAAACVHDDWPRKFLLPTEDFVRQSSPQPPPSAPLLDVLEAMRRDPVISQGVQDGDPFNKIPDAFLQRVSSDQLVPHLARFQVAPRPDDIQRKLSEVLHTVAYVLGAAQRPGRREAVDFVMLHGATLGVFYPAMMAIDWISDRDKARLLESMARVDAVLYAGCRTPALYPARVAGYAPRHPGDGWPQLIHRSVVYRDEGHLAKLMRALFGLEQLGEPGVDMPLAKDQFVKIAHMAMDTAEQAFEPDGHTMPAGVSEAIERDIGPGGEMVTDNMKRFVFYGGLEKAWDYIPRLDGRPK</sequence>
<dbReference type="Proteomes" id="UP001444661">
    <property type="component" value="Unassembled WGS sequence"/>
</dbReference>
<accession>A0ABR1U8I9</accession>
<evidence type="ECO:0008006" key="4">
    <source>
        <dbReference type="Google" id="ProtNLM"/>
    </source>
</evidence>
<dbReference type="EMBL" id="JAQQWK010000001">
    <property type="protein sequence ID" value="KAK8055195.1"/>
    <property type="molecule type" value="Genomic_DNA"/>
</dbReference>
<keyword evidence="1" id="KW-0560">Oxidoreductase</keyword>
<dbReference type="Pfam" id="PF14027">
    <property type="entry name" value="Questin_oxidase"/>
    <property type="match status" value="1"/>
</dbReference>
<dbReference type="InterPro" id="IPR025337">
    <property type="entry name" value="Questin_oxidase-like"/>
</dbReference>
<dbReference type="PANTHER" id="PTHR35870">
    <property type="entry name" value="PROTEIN, PUTATIVE (AFU_ORTHOLOGUE AFUA_5G03330)-RELATED"/>
    <property type="match status" value="1"/>
</dbReference>
<reference evidence="2 3" key="1">
    <citation type="submission" date="2023-01" db="EMBL/GenBank/DDBJ databases">
        <title>Analysis of 21 Apiospora genomes using comparative genomics revels a genus with tremendous synthesis potential of carbohydrate active enzymes and secondary metabolites.</title>
        <authorList>
            <person name="Sorensen T."/>
        </authorList>
    </citation>
    <scope>NUCLEOTIDE SEQUENCE [LARGE SCALE GENOMIC DNA]</scope>
    <source>
        <strain evidence="2 3">CBS 33761</strain>
    </source>
</reference>
<evidence type="ECO:0000313" key="2">
    <source>
        <dbReference type="EMBL" id="KAK8055195.1"/>
    </source>
</evidence>
<dbReference type="PANTHER" id="PTHR35870:SF1">
    <property type="entry name" value="PROTEIN, PUTATIVE (AFU_ORTHOLOGUE AFUA_5G03330)-RELATED"/>
    <property type="match status" value="1"/>
</dbReference>
<evidence type="ECO:0000313" key="3">
    <source>
        <dbReference type="Proteomes" id="UP001444661"/>
    </source>
</evidence>
<comment type="caution">
    <text evidence="2">The sequence shown here is derived from an EMBL/GenBank/DDBJ whole genome shotgun (WGS) entry which is preliminary data.</text>
</comment>
<keyword evidence="3" id="KW-1185">Reference proteome</keyword>